<keyword evidence="5 7" id="KW-0472">Membrane</keyword>
<feature type="region of interest" description="Disordered" evidence="6">
    <location>
        <begin position="1196"/>
        <end position="1223"/>
    </location>
</feature>
<keyword evidence="4 7" id="KW-1133">Transmembrane helix</keyword>
<feature type="transmembrane region" description="Helical" evidence="7">
    <location>
        <begin position="850"/>
        <end position="869"/>
    </location>
</feature>
<feature type="compositionally biased region" description="Polar residues" evidence="6">
    <location>
        <begin position="1"/>
        <end position="12"/>
    </location>
</feature>
<dbReference type="Gene3D" id="1.10.287.70">
    <property type="match status" value="1"/>
</dbReference>
<dbReference type="VEuPathDB" id="FungiDB:RhiirFUN_000904"/>
<gene>
    <name evidence="9" type="ORF">RhiirA5_416344</name>
</gene>
<evidence type="ECO:0000313" key="9">
    <source>
        <dbReference type="EMBL" id="PKC08883.1"/>
    </source>
</evidence>
<feature type="compositionally biased region" description="Basic and acidic residues" evidence="6">
    <location>
        <begin position="1196"/>
        <end position="1215"/>
    </location>
</feature>
<evidence type="ECO:0000256" key="7">
    <source>
        <dbReference type="SAM" id="Phobius"/>
    </source>
</evidence>
<dbReference type="Proteomes" id="UP000232722">
    <property type="component" value="Unassembled WGS sequence"/>
</dbReference>
<reference evidence="9 10" key="1">
    <citation type="submission" date="2016-04" db="EMBL/GenBank/DDBJ databases">
        <title>Genome analyses suggest a sexual origin of heterokaryosis in a supposedly ancient asexual fungus.</title>
        <authorList>
            <person name="Ropars J."/>
            <person name="Sedzielewska K."/>
            <person name="Noel J."/>
            <person name="Charron P."/>
            <person name="Farinelli L."/>
            <person name="Marton T."/>
            <person name="Kruger M."/>
            <person name="Pelin A."/>
            <person name="Brachmann A."/>
            <person name="Corradi N."/>
        </authorList>
    </citation>
    <scope>NUCLEOTIDE SEQUENCE [LARGE SCALE GENOMIC DNA]</scope>
    <source>
        <strain evidence="9 10">A5</strain>
    </source>
</reference>
<name>A0A2N0PPY8_9GLOM</name>
<evidence type="ECO:0000256" key="4">
    <source>
        <dbReference type="ARBA" id="ARBA00022989"/>
    </source>
</evidence>
<dbReference type="PANTHER" id="PTHR10582:SF2">
    <property type="entry name" value="INACTIVE"/>
    <property type="match status" value="1"/>
</dbReference>
<dbReference type="Pfam" id="PF00520">
    <property type="entry name" value="Ion_trans"/>
    <property type="match status" value="1"/>
</dbReference>
<dbReference type="GO" id="GO:0098703">
    <property type="term" value="P:calcium ion import across plasma membrane"/>
    <property type="evidence" value="ECO:0007669"/>
    <property type="project" value="TreeGrafter"/>
</dbReference>
<evidence type="ECO:0000313" key="10">
    <source>
        <dbReference type="Proteomes" id="UP000232722"/>
    </source>
</evidence>
<feature type="transmembrane region" description="Helical" evidence="7">
    <location>
        <begin position="784"/>
        <end position="802"/>
    </location>
</feature>
<accession>A0A2N0PPY8</accession>
<dbReference type="InterPro" id="IPR005821">
    <property type="entry name" value="Ion_trans_dom"/>
</dbReference>
<feature type="transmembrane region" description="Helical" evidence="7">
    <location>
        <begin position="875"/>
        <end position="893"/>
    </location>
</feature>
<sequence length="1243" mass="146497">MEVETQNNTSASEMKIDIPDNIQEHEEEIEKTPPETKDDPVKEHRKSIDRIFVSQYMDDTSTYNEEYGSDDYVVTYSIQNKSVLGWTTKENGSQPDVYFNIDKINTIDELMLDFSVLSKKILLLCDYKNYWLIDLNSDRTSSDRLLKLKHQVNQIYYVLAVIGFLPNGDLIQVLAKDRKIYKYCFTDKPKNTVPWEYSQINDIKIPKCLNDISIFGCFMYQTKLFLSVCYNKTVQFDLLTMNLERKYHDYPGLVRQITVNKNQTLLAACFYGETDVYSMENGMLIYNNKDSKYNCGVQFITLKNTERLFIYHERGGGGGKLVDPYQVYDEIVISDGFNGETSVITELNRKIFIDNGNVCVTNGLNGIDENKLEQLSNKITYRNSNYTFSIFKIIQSMLKEIINQDEIKNVVSYNNVIVLKDDFEIKNIGLGKLILYNESGINYLGIEKNNGHREQLCNVLSAKLLNNQDLVVINIRGIYICTINDGTISNEERYLWYNNEWKDLYDKFREDRDINKHFKPLIEKILKNEFDDSKHSIPLPIFIGISYIYNVIIDNVINDNLVSPKFGIEMLKIAIKEKHEHAIRYIIESTQDYSENYMTIISLNLVELCDYYPDFIIKYISSTSIMLYPHYWVTENSKNTSLHSYTDICIKGSNMENSYFKPILAIYKGLIRYLRVEEEIQIVSFIVPFPQIYVYRDDSKNNDHENRETEKDHDIKSKIITILKKLITGLKIIMMIPNSNSIWNKFLYKQKSILFCNIDNNNFYNWWNFAAIVDFKWKTFGKRYYYLIWSFYTIFYICYSLASTLEQKSIPDLYFKLLFTISIIFGSIFLINEIRYFLWDRKIYLNDIWNLFDTGAYLLPIITSIIWLINKSPPPWLTAISIILLSFKFLLFFRVFKSYGIYFAIVIGVAGKVFPFLVLLFFIVLGYAQAFFIILKSNSINDDDPRNLPTNLFNWFPTSLLAVYNLLTGDSGSLSSFTYRENPTMTILLVTFTFFTVIYLMNLFIGLLNIAIDDYNKEEEYLLQKAQIIMEIELFYMLPWQRKKKEWFPDQIYYDIPLTEVRKLINAIDNKLTVFNYPPIIDKELRKLVVLNNDNKKQDNEEEQNNKLEKKMDQLTKQNVELKQQMRCIMKYIDSEKEQDSDEDSEKEQNNKLEEQIEQTKEELPKQNIGLNQQMDKLNQQMESIIKYIGIEQDNKEEKNDKLEKQLEQTKEELPKQNGGLKQQMDKLNQQMENIMELLLKRN</sequence>
<feature type="domain" description="Ion transport" evidence="8">
    <location>
        <begin position="788"/>
        <end position="1019"/>
    </location>
</feature>
<evidence type="ECO:0000256" key="5">
    <source>
        <dbReference type="ARBA" id="ARBA00023136"/>
    </source>
</evidence>
<evidence type="ECO:0000256" key="2">
    <source>
        <dbReference type="ARBA" id="ARBA00022692"/>
    </source>
</evidence>
<comment type="caution">
    <text evidence="9">The sequence shown here is derived from an EMBL/GenBank/DDBJ whole genome shotgun (WGS) entry which is preliminary data.</text>
</comment>
<dbReference type="InterPro" id="IPR024862">
    <property type="entry name" value="TRPV"/>
</dbReference>
<evidence type="ECO:0000256" key="1">
    <source>
        <dbReference type="ARBA" id="ARBA00004141"/>
    </source>
</evidence>
<keyword evidence="3" id="KW-0677">Repeat</keyword>
<keyword evidence="2 7" id="KW-0812">Transmembrane</keyword>
<dbReference type="GO" id="GO:0005886">
    <property type="term" value="C:plasma membrane"/>
    <property type="evidence" value="ECO:0007669"/>
    <property type="project" value="TreeGrafter"/>
</dbReference>
<feature type="region of interest" description="Disordered" evidence="6">
    <location>
        <begin position="1"/>
        <end position="44"/>
    </location>
</feature>
<organism evidence="9 10">
    <name type="scientific">Rhizophagus irregularis</name>
    <dbReference type="NCBI Taxonomy" id="588596"/>
    <lineage>
        <taxon>Eukaryota</taxon>
        <taxon>Fungi</taxon>
        <taxon>Fungi incertae sedis</taxon>
        <taxon>Mucoromycota</taxon>
        <taxon>Glomeromycotina</taxon>
        <taxon>Glomeromycetes</taxon>
        <taxon>Glomerales</taxon>
        <taxon>Glomeraceae</taxon>
        <taxon>Rhizophagus</taxon>
    </lineage>
</organism>
<feature type="compositionally biased region" description="Basic and acidic residues" evidence="6">
    <location>
        <begin position="1147"/>
        <end position="1165"/>
    </location>
</feature>
<reference evidence="9 10" key="2">
    <citation type="submission" date="2017-09" db="EMBL/GenBank/DDBJ databases">
        <title>Extensive intraspecific genome diversity in a model arbuscular mycorrhizal fungus.</title>
        <authorList>
            <person name="Chen E.C."/>
            <person name="Morin E."/>
            <person name="Beaudet D."/>
            <person name="Noel J."/>
            <person name="Ndikumana S."/>
            <person name="Charron P."/>
            <person name="St-Onge C."/>
            <person name="Giorgi J."/>
            <person name="Grigoriev I.V."/>
            <person name="Roux C."/>
            <person name="Martin F.M."/>
            <person name="Corradi N."/>
        </authorList>
    </citation>
    <scope>NUCLEOTIDE SEQUENCE [LARGE SCALE GENOMIC DNA]</scope>
    <source>
        <strain evidence="9 10">A5</strain>
    </source>
</reference>
<dbReference type="SUPFAM" id="SSF50978">
    <property type="entry name" value="WD40 repeat-like"/>
    <property type="match status" value="1"/>
</dbReference>
<evidence type="ECO:0000256" key="3">
    <source>
        <dbReference type="ARBA" id="ARBA00022737"/>
    </source>
</evidence>
<dbReference type="InterPro" id="IPR036322">
    <property type="entry name" value="WD40_repeat_dom_sf"/>
</dbReference>
<dbReference type="VEuPathDB" id="FungiDB:FUN_020276"/>
<dbReference type="PANTHER" id="PTHR10582">
    <property type="entry name" value="TRANSIENT RECEPTOR POTENTIAL ION CHANNEL PROTEIN"/>
    <property type="match status" value="1"/>
</dbReference>
<feature type="compositionally biased region" description="Basic and acidic residues" evidence="6">
    <location>
        <begin position="14"/>
        <end position="44"/>
    </location>
</feature>
<evidence type="ECO:0000256" key="6">
    <source>
        <dbReference type="SAM" id="MobiDB-lite"/>
    </source>
</evidence>
<feature type="transmembrane region" description="Helical" evidence="7">
    <location>
        <begin position="900"/>
        <end position="928"/>
    </location>
</feature>
<proteinExistence type="predicted"/>
<feature type="region of interest" description="Disordered" evidence="6">
    <location>
        <begin position="1135"/>
        <end position="1166"/>
    </location>
</feature>
<dbReference type="GO" id="GO:0005216">
    <property type="term" value="F:monoatomic ion channel activity"/>
    <property type="evidence" value="ECO:0007669"/>
    <property type="project" value="InterPro"/>
</dbReference>
<comment type="subcellular location">
    <subcellularLocation>
        <location evidence="1">Membrane</location>
        <topology evidence="1">Multi-pass membrane protein</topology>
    </subcellularLocation>
</comment>
<dbReference type="VEuPathDB" id="FungiDB:RhiirA1_456741"/>
<feature type="transmembrane region" description="Helical" evidence="7">
    <location>
        <begin position="987"/>
        <end position="1012"/>
    </location>
</feature>
<feature type="transmembrane region" description="Helical" evidence="7">
    <location>
        <begin position="814"/>
        <end position="838"/>
    </location>
</feature>
<dbReference type="AlphaFoldDB" id="A0A2N0PPY8"/>
<evidence type="ECO:0000259" key="8">
    <source>
        <dbReference type="Pfam" id="PF00520"/>
    </source>
</evidence>
<protein>
    <recommendedName>
        <fullName evidence="8">Ion transport domain-containing protein</fullName>
    </recommendedName>
</protein>
<dbReference type="EMBL" id="LLXJ01000507">
    <property type="protein sequence ID" value="PKC08883.1"/>
    <property type="molecule type" value="Genomic_DNA"/>
</dbReference>